<name>I1S4M1_GIBZE</name>
<sequence length="114" mass="12305">MLDRIEYLLQNPFHPVLHKTLSLCSSRVTGNRTSTSIIDCDIQLISPADVSVASSQSPLNSRPLNFEWHGKSITKTGTGDPEIGCATSVPSTLTRWDSGNPGIGETFQLCSLTS</sequence>
<dbReference type="HOGENOM" id="CLU_2121307_0_0_1"/>
<evidence type="ECO:0000313" key="1">
    <source>
        <dbReference type="EMBL" id="CEF72548.1"/>
    </source>
</evidence>
<gene>
    <name evidence="1" type="ORF">FGRAMPH1_01T01495</name>
</gene>
<dbReference type="RefSeq" id="XP_011316273.1">
    <property type="nucleotide sequence ID" value="XM_011317971.1"/>
</dbReference>
<dbReference type="KEGG" id="fgr:FGSG_11789"/>
<evidence type="ECO:0000313" key="2">
    <source>
        <dbReference type="EnsemblFungi" id="CEF72548"/>
    </source>
</evidence>
<dbReference type="InParanoid" id="I1S4M1"/>
<organism evidence="1 3">
    <name type="scientific">Gibberella zeae (strain ATCC MYA-4620 / CBS 123657 / FGSC 9075 / NRRL 31084 / PH-1)</name>
    <name type="common">Wheat head blight fungus</name>
    <name type="synonym">Fusarium graminearum</name>
    <dbReference type="NCBI Taxonomy" id="229533"/>
    <lineage>
        <taxon>Eukaryota</taxon>
        <taxon>Fungi</taxon>
        <taxon>Dikarya</taxon>
        <taxon>Ascomycota</taxon>
        <taxon>Pezizomycotina</taxon>
        <taxon>Sordariomycetes</taxon>
        <taxon>Hypocreomycetidae</taxon>
        <taxon>Hypocreales</taxon>
        <taxon>Nectriaceae</taxon>
        <taxon>Fusarium</taxon>
    </lineage>
</organism>
<accession>I1S4M1</accession>
<reference evidence="2 3" key="2">
    <citation type="journal article" date="2010" name="Nature">
        <title>Comparative genomics reveals mobile pathogenicity chromosomes in Fusarium.</title>
        <authorList>
            <person name="Ma L.J."/>
            <person name="van der Does H.C."/>
            <person name="Borkovich K.A."/>
            <person name="Coleman J.J."/>
            <person name="Daboussi M.J."/>
            <person name="Di Pietro A."/>
            <person name="Dufresne M."/>
            <person name="Freitag M."/>
            <person name="Grabherr M."/>
            <person name="Henrissat B."/>
            <person name="Houterman P.M."/>
            <person name="Kang S."/>
            <person name="Shim W.B."/>
            <person name="Woloshuk C."/>
            <person name="Xie X."/>
            <person name="Xu J.R."/>
            <person name="Antoniw J."/>
            <person name="Baker S.E."/>
            <person name="Bluhm B.H."/>
            <person name="Breakspear A."/>
            <person name="Brown D.W."/>
            <person name="Butchko R.A."/>
            <person name="Chapman S."/>
            <person name="Coulson R."/>
            <person name="Coutinho P.M."/>
            <person name="Danchin E.G."/>
            <person name="Diener A."/>
            <person name="Gale L.R."/>
            <person name="Gardiner D.M."/>
            <person name="Goff S."/>
            <person name="Hammond-Kosack K.E."/>
            <person name="Hilburn K."/>
            <person name="Hua-Van A."/>
            <person name="Jonkers W."/>
            <person name="Kazan K."/>
            <person name="Kodira C.D."/>
            <person name="Koehrsen M."/>
            <person name="Kumar L."/>
            <person name="Lee Y.H."/>
            <person name="Li L."/>
            <person name="Manners J.M."/>
            <person name="Miranda-Saavedra D."/>
            <person name="Mukherjee M."/>
            <person name="Park G."/>
            <person name="Park J."/>
            <person name="Park S.Y."/>
            <person name="Proctor R.H."/>
            <person name="Regev A."/>
            <person name="Ruiz-Roldan M.C."/>
            <person name="Sain D."/>
            <person name="Sakthikumar S."/>
            <person name="Sykes S."/>
            <person name="Schwartz D.C."/>
            <person name="Turgeon B.G."/>
            <person name="Wapinski I."/>
            <person name="Yoder O."/>
            <person name="Young S."/>
            <person name="Zeng Q."/>
            <person name="Zhou S."/>
            <person name="Galagan J."/>
            <person name="Cuomo C.A."/>
            <person name="Kistler H.C."/>
            <person name="Rep M."/>
        </authorList>
    </citation>
    <scope>GENOME REANNOTATION</scope>
    <source>
        <strain evidence="3">ATCC MYA-4620 / CBS 123657 / FGSC 9075 / NRRL 31084 / PH-1</strain>
        <strain evidence="2">PH-1 / ATCC MYA-4620 / FGSC 9075 / NRRL 31084</strain>
    </source>
</reference>
<dbReference type="EMBL" id="HG970332">
    <property type="protein sequence ID" value="CEF72548.1"/>
    <property type="molecule type" value="Genomic_DNA"/>
</dbReference>
<keyword evidence="3" id="KW-1185">Reference proteome</keyword>
<accession>A0A098D0V6</accession>
<proteinExistence type="predicted"/>
<dbReference type="Proteomes" id="UP000070720">
    <property type="component" value="Chromosome 1"/>
</dbReference>
<reference evidence="2" key="4">
    <citation type="submission" date="2017-01" db="UniProtKB">
        <authorList>
            <consortium name="EnsemblFungi"/>
        </authorList>
    </citation>
    <scope>IDENTIFICATION</scope>
    <source>
        <strain evidence="2">PH-1 / ATCC MYA-4620 / FGSC 9075 / NRRL 31084</strain>
    </source>
</reference>
<reference evidence="1 3" key="3">
    <citation type="journal article" date="2015" name="BMC Genomics">
        <title>The completed genome sequence of the pathogenic ascomycete fungus Fusarium graminearum.</title>
        <authorList>
            <person name="King R."/>
            <person name="Urban M."/>
            <person name="Hammond-Kosack M.C."/>
            <person name="Hassani-Pak K."/>
            <person name="Hammond-Kosack K.E."/>
        </authorList>
    </citation>
    <scope>NUCLEOTIDE SEQUENCE [LARGE SCALE GENOMIC DNA]</scope>
    <source>
        <strain evidence="3">ATCC MYA-4620 / CBS 123657 / FGSC 9075 / NRRL 31084 / PH-1</strain>
        <strain evidence="1">PH-1</strain>
    </source>
</reference>
<reference evidence="2 3" key="1">
    <citation type="journal article" date="2007" name="Science">
        <title>The Fusarium graminearum genome reveals a link between localized polymorphism and pathogen specialization.</title>
        <authorList>
            <person name="Cuomo C.A."/>
            <person name="Gueldener U."/>
            <person name="Xu J.-R."/>
            <person name="Trail F."/>
            <person name="Turgeon B.G."/>
            <person name="Di Pietro A."/>
            <person name="Walton J.D."/>
            <person name="Ma L.-J."/>
            <person name="Baker S.E."/>
            <person name="Rep M."/>
            <person name="Adam G."/>
            <person name="Antoniw J."/>
            <person name="Baldwin T."/>
            <person name="Calvo S.E."/>
            <person name="Chang Y.-L."/>
            <person name="DeCaprio D."/>
            <person name="Gale L.R."/>
            <person name="Gnerre S."/>
            <person name="Goswami R.S."/>
            <person name="Hammond-Kosack K."/>
            <person name="Harris L.J."/>
            <person name="Hilburn K."/>
            <person name="Kennell J.C."/>
            <person name="Kroken S."/>
            <person name="Magnuson J.K."/>
            <person name="Mannhaupt G."/>
            <person name="Mauceli E.W."/>
            <person name="Mewes H.-W."/>
            <person name="Mitterbauer R."/>
            <person name="Muehlbauer G."/>
            <person name="Muensterkoetter M."/>
            <person name="Nelson D."/>
            <person name="O'Donnell K."/>
            <person name="Ouellet T."/>
            <person name="Qi W."/>
            <person name="Quesneville H."/>
            <person name="Roncero M.I.G."/>
            <person name="Seong K.-Y."/>
            <person name="Tetko I.V."/>
            <person name="Urban M."/>
            <person name="Waalwijk C."/>
            <person name="Ward T.J."/>
            <person name="Yao J."/>
            <person name="Birren B.W."/>
            <person name="Kistler H.C."/>
        </authorList>
    </citation>
    <scope>NUCLEOTIDE SEQUENCE [LARGE SCALE GENOMIC DNA]</scope>
    <source>
        <strain evidence="3">ATCC MYA-4620 / CBS 123657 / FGSC 9075 / NRRL 31084 / PH-1</strain>
        <strain evidence="2">PH-1 / ATCC MYA-4620 / FGSC 9075 / NRRL 31084</strain>
    </source>
</reference>
<dbReference type="VEuPathDB" id="FungiDB:FGRAMPH1_01G01495"/>
<protein>
    <submittedName>
        <fullName evidence="1">Chromosome 1, complete genome</fullName>
    </submittedName>
</protein>
<dbReference type="EnsemblFungi" id="CEF72548">
    <property type="protein sequence ID" value="CEF72548"/>
    <property type="gene ID" value="FGRRES_11789"/>
</dbReference>
<evidence type="ECO:0000313" key="3">
    <source>
        <dbReference type="Proteomes" id="UP000070720"/>
    </source>
</evidence>
<dbReference type="AlphaFoldDB" id="I1S4M1"/>